<dbReference type="CDD" id="cd00042">
    <property type="entry name" value="CY"/>
    <property type="match status" value="1"/>
</dbReference>
<proteinExistence type="predicted"/>
<accession>A0AAN9E6C8</accession>
<keyword evidence="2" id="KW-0789">Thiol protease inhibitor</keyword>
<protein>
    <recommendedName>
        <fullName evidence="8">Cystatin domain-containing protein</fullName>
    </recommendedName>
</protein>
<evidence type="ECO:0000256" key="2">
    <source>
        <dbReference type="ARBA" id="ARBA00022704"/>
    </source>
</evidence>
<dbReference type="PANTHER" id="PTHR31228">
    <property type="entry name" value="CYSTATIN/MONELLIN SUPERFAMILY PROTEIN"/>
    <property type="match status" value="1"/>
</dbReference>
<dbReference type="EMBL" id="JAYWIO010000008">
    <property type="protein sequence ID" value="KAK7244039.1"/>
    <property type="molecule type" value="Genomic_DNA"/>
</dbReference>
<dbReference type="SUPFAM" id="SSF54403">
    <property type="entry name" value="Cystatin/monellin"/>
    <property type="match status" value="1"/>
</dbReference>
<evidence type="ECO:0000313" key="6">
    <source>
        <dbReference type="EMBL" id="KAK7244043.1"/>
    </source>
</evidence>
<comment type="caution">
    <text evidence="5">The sequence shown here is derived from an EMBL/GenBank/DDBJ whole genome shotgun (WGS) entry which is preliminary data.</text>
</comment>
<dbReference type="GO" id="GO:0004869">
    <property type="term" value="F:cysteine-type endopeptidase inhibitor activity"/>
    <property type="evidence" value="ECO:0007669"/>
    <property type="project" value="UniProtKB-KW"/>
</dbReference>
<reference evidence="5 7" key="1">
    <citation type="submission" date="2024-01" db="EMBL/GenBank/DDBJ databases">
        <title>The genomes of 5 underutilized Papilionoideae crops provide insights into root nodulation and disease resistanc.</title>
        <authorList>
            <person name="Yuan L."/>
        </authorList>
    </citation>
    <scope>NUCLEOTIDE SEQUENCE [LARGE SCALE GENOMIC DNA]</scope>
    <source>
        <strain evidence="5">ZHUSHIDOU_FW_LH</strain>
        <tissue evidence="5">Leaf</tissue>
    </source>
</reference>
<evidence type="ECO:0000313" key="4">
    <source>
        <dbReference type="EMBL" id="KAK7244039.1"/>
    </source>
</evidence>
<gene>
    <name evidence="4" type="ORF">RIF29_38857</name>
    <name evidence="5" type="ORF">RIF29_38860</name>
    <name evidence="6" type="ORF">RIF29_38861</name>
</gene>
<dbReference type="Proteomes" id="UP001372338">
    <property type="component" value="Unassembled WGS sequence"/>
</dbReference>
<dbReference type="InterPro" id="IPR000010">
    <property type="entry name" value="Cystatin_dom"/>
</dbReference>
<dbReference type="Gene3D" id="3.10.450.10">
    <property type="match status" value="1"/>
</dbReference>
<dbReference type="PANTHER" id="PTHR31228:SF22">
    <property type="entry name" value="CYSTATIN_MONELLIN SUPERFAMILY PROTEIN"/>
    <property type="match status" value="1"/>
</dbReference>
<dbReference type="AlphaFoldDB" id="A0AAN9E6C8"/>
<dbReference type="InterPro" id="IPR046350">
    <property type="entry name" value="Cystatin_sf"/>
</dbReference>
<dbReference type="EMBL" id="JAYWIO010000008">
    <property type="protein sequence ID" value="KAK7244042.1"/>
    <property type="molecule type" value="Genomic_DNA"/>
</dbReference>
<dbReference type="EMBL" id="JAYWIO010000008">
    <property type="protein sequence ID" value="KAK7244043.1"/>
    <property type="molecule type" value="Genomic_DNA"/>
</dbReference>
<evidence type="ECO:0000313" key="5">
    <source>
        <dbReference type="EMBL" id="KAK7244042.1"/>
    </source>
</evidence>
<evidence type="ECO:0000256" key="1">
    <source>
        <dbReference type="ARBA" id="ARBA00022690"/>
    </source>
</evidence>
<evidence type="ECO:0000313" key="7">
    <source>
        <dbReference type="Proteomes" id="UP001372338"/>
    </source>
</evidence>
<name>A0AAN9E6C8_CROPI</name>
<feature type="compositionally biased region" description="Acidic residues" evidence="3">
    <location>
        <begin position="28"/>
        <end position="38"/>
    </location>
</feature>
<evidence type="ECO:0000256" key="3">
    <source>
        <dbReference type="SAM" id="MobiDB-lite"/>
    </source>
</evidence>
<sequence length="190" mass="21553">MLTDTISISRLVTPSELGEGKRQKLDHEENEENEEDFSMYENSSKPCIRLKKDGTFYKNKARLLLEDQIAEYSERSDKLSAFDAIPPPPNSDLLGGVAPHPITDALRPHLKYLCELALEHFNNDKGTNLVFVDFVKSTRRVAAGYVYYTTFQARDATESDSAIQTLQAEVWDRRPKALGPVVEMCRIKLT</sequence>
<keyword evidence="7" id="KW-1185">Reference proteome</keyword>
<evidence type="ECO:0008006" key="8">
    <source>
        <dbReference type="Google" id="ProtNLM"/>
    </source>
</evidence>
<organism evidence="5 7">
    <name type="scientific">Crotalaria pallida</name>
    <name type="common">Smooth rattlebox</name>
    <name type="synonym">Crotalaria striata</name>
    <dbReference type="NCBI Taxonomy" id="3830"/>
    <lineage>
        <taxon>Eukaryota</taxon>
        <taxon>Viridiplantae</taxon>
        <taxon>Streptophyta</taxon>
        <taxon>Embryophyta</taxon>
        <taxon>Tracheophyta</taxon>
        <taxon>Spermatophyta</taxon>
        <taxon>Magnoliopsida</taxon>
        <taxon>eudicotyledons</taxon>
        <taxon>Gunneridae</taxon>
        <taxon>Pentapetalae</taxon>
        <taxon>rosids</taxon>
        <taxon>fabids</taxon>
        <taxon>Fabales</taxon>
        <taxon>Fabaceae</taxon>
        <taxon>Papilionoideae</taxon>
        <taxon>50 kb inversion clade</taxon>
        <taxon>genistoids sensu lato</taxon>
        <taxon>core genistoids</taxon>
        <taxon>Crotalarieae</taxon>
        <taxon>Crotalaria</taxon>
    </lineage>
</organism>
<feature type="region of interest" description="Disordered" evidence="3">
    <location>
        <begin position="13"/>
        <end position="40"/>
    </location>
</feature>
<keyword evidence="1" id="KW-0646">Protease inhibitor</keyword>
<feature type="compositionally biased region" description="Basic and acidic residues" evidence="3">
    <location>
        <begin position="18"/>
        <end position="27"/>
    </location>
</feature>